<sequence>MIHKNLKKIRKGKGETQLQLAKKLKISGNCQFNSSDYIWLIMVWKMAKQKMIKSNWALLLWLWK</sequence>
<dbReference type="EMBL" id="CP019640">
    <property type="protein sequence ID" value="AQQ52707.1"/>
    <property type="molecule type" value="Genomic_DNA"/>
</dbReference>
<evidence type="ECO:0000313" key="2">
    <source>
        <dbReference type="Proteomes" id="UP000188184"/>
    </source>
</evidence>
<evidence type="ECO:0000313" key="1">
    <source>
        <dbReference type="EMBL" id="AQQ52707.1"/>
    </source>
</evidence>
<name>A0A1Q2KY39_9BACL</name>
<dbReference type="AlphaFoldDB" id="A0A1Q2KY39"/>
<keyword evidence="2" id="KW-1185">Reference proteome</keyword>
<dbReference type="Gene3D" id="1.10.260.40">
    <property type="entry name" value="lambda repressor-like DNA-binding domains"/>
    <property type="match status" value="1"/>
</dbReference>
<dbReference type="InterPro" id="IPR010982">
    <property type="entry name" value="Lambda_DNA-bd_dom_sf"/>
</dbReference>
<accession>A0A1Q2KY39</accession>
<organism evidence="1 2">
    <name type="scientific">Planococcus lenghuensis</name>
    <dbReference type="NCBI Taxonomy" id="2213202"/>
    <lineage>
        <taxon>Bacteria</taxon>
        <taxon>Bacillati</taxon>
        <taxon>Bacillota</taxon>
        <taxon>Bacilli</taxon>
        <taxon>Bacillales</taxon>
        <taxon>Caryophanaceae</taxon>
        <taxon>Planococcus</taxon>
    </lineage>
</organism>
<dbReference type="Proteomes" id="UP000188184">
    <property type="component" value="Chromosome"/>
</dbReference>
<reference evidence="1 2" key="1">
    <citation type="submission" date="2017-02" db="EMBL/GenBank/DDBJ databases">
        <title>The complete genomic sequence of a novel cold adapted crude oil-degrading bacterium Planococcus qaidamina Y42.</title>
        <authorList>
            <person name="Yang R."/>
        </authorList>
    </citation>
    <scope>NUCLEOTIDE SEQUENCE [LARGE SCALE GENOMIC DNA]</scope>
    <source>
        <strain evidence="1 2">Y42</strain>
    </source>
</reference>
<gene>
    <name evidence="1" type="ORF">B0X71_06070</name>
</gene>
<dbReference type="SUPFAM" id="SSF47413">
    <property type="entry name" value="lambda repressor-like DNA-binding domains"/>
    <property type="match status" value="1"/>
</dbReference>
<protein>
    <submittedName>
        <fullName evidence="1">Uncharacterized protein</fullName>
    </submittedName>
</protein>
<dbReference type="GO" id="GO:0003677">
    <property type="term" value="F:DNA binding"/>
    <property type="evidence" value="ECO:0007669"/>
    <property type="project" value="InterPro"/>
</dbReference>
<proteinExistence type="predicted"/>
<dbReference type="KEGG" id="pmar:B0X71_06070"/>